<accession>A0AA50ACV7</accession>
<keyword evidence="1" id="KW-0675">Receptor</keyword>
<sequence length="278" mass="32022">MRYRYNDLDKTERLYYPDLLKFSINGECIDDKLPFFYTLNVYGRELVARDIATKNYSTTTSGGKSRYGKNKYSTSIKNAFIGSTLGQRQLTVQYRLISKTESEMIENYSKLQFYINQEQAKLSFSDDSNYYYEGTFTGFEEVKSEKLDIIGKLTFECIDPYKYTFKSFNKSFTNSTTFTCNSKYKVLLEEITLLPNSSSGYVEIANSTSANKIKILNKYSDKVIINCIQNTVKDSTNRNRMSDVDIFSDLEDFEILNGDRLSVTGASSCSIKYKERGL</sequence>
<dbReference type="EMBL" id="OQ890325">
    <property type="protein sequence ID" value="WLJ26301.1"/>
    <property type="molecule type" value="Genomic_DNA"/>
</dbReference>
<dbReference type="Gene3D" id="2.40.30.200">
    <property type="match status" value="1"/>
</dbReference>
<dbReference type="InterPro" id="IPR006520">
    <property type="entry name" value="Dit_BPSPP_N"/>
</dbReference>
<protein>
    <submittedName>
        <fullName evidence="1">Receptor binding protein</fullName>
    </submittedName>
</protein>
<organism evidence="1">
    <name type="scientific">Firmicutes phage HS19</name>
    <dbReference type="NCBI Taxonomy" id="3056397"/>
    <lineage>
        <taxon>Viruses</taxon>
    </lineage>
</organism>
<evidence type="ECO:0000313" key="1">
    <source>
        <dbReference type="EMBL" id="WLJ26301.1"/>
    </source>
</evidence>
<dbReference type="Gene3D" id="2.60.120.860">
    <property type="match status" value="1"/>
</dbReference>
<name>A0AA50ACV7_9VIRU</name>
<dbReference type="NCBIfam" id="TIGR01633">
    <property type="entry name" value="phi3626_gp14_N"/>
    <property type="match status" value="1"/>
</dbReference>
<proteinExistence type="predicted"/>
<reference evidence="1" key="1">
    <citation type="submission" date="2023-04" db="EMBL/GenBank/DDBJ databases">
        <title>The human skin virome in hidradenitis suppurativa patients.</title>
        <authorList>
            <person name="Jansen D."/>
        </authorList>
    </citation>
    <scope>NUCLEOTIDE SEQUENCE</scope>
    <source>
        <strain evidence="1">VC4_HSPhageD</strain>
    </source>
</reference>